<dbReference type="HOGENOM" id="CLU_035063_0_0_1"/>
<dbReference type="InterPro" id="IPR013022">
    <property type="entry name" value="Xyl_isomerase-like_TIM-brl"/>
</dbReference>
<evidence type="ECO:0000313" key="3">
    <source>
        <dbReference type="Proteomes" id="UP000028524"/>
    </source>
</evidence>
<sequence length="353" mass="39385">MAHKPSICTMSLGRSFAGHSLLHKLDMAARYGFRGIEVFYEDLVDFAKLLARSPAASPQDQLAAAAAIRAHCRSLDLAIVCLQPLMHYEGLVSREAHRERLRDAELWLELARALGTDLILIPSSFLPEREVAEDGDVAVADLREVADMAARRDPVVKVAYEALCWGTRVNTWEQSWDIVRRVDRDNFGICLDTFNIAGRVFADPSSTTGRTPDADAATMHTLQRLVSAVDVSKVFLVQVADGERLAAPLTPSHAFYNPEQPSRMSWSRNARLFYGEERQGAYLPTRAILEAIVGALGFEGWLSFEVFNRRLAEADKDVPEEMARRAARAWGRMVGELGLRGERVAEERMQAML</sequence>
<keyword evidence="3" id="KW-1185">Reference proteome</keyword>
<dbReference type="EMBL" id="KL659316">
    <property type="protein sequence ID" value="KFA69939.1"/>
    <property type="molecule type" value="Genomic_DNA"/>
</dbReference>
<dbReference type="SUPFAM" id="SSF51658">
    <property type="entry name" value="Xylose isomerase-like"/>
    <property type="match status" value="1"/>
</dbReference>
<dbReference type="STRING" id="1283841.A0A084R154"/>
<feature type="domain" description="Xylose isomerase-like TIM barrel" evidence="1">
    <location>
        <begin position="26"/>
        <end position="323"/>
    </location>
</feature>
<dbReference type="InterPro" id="IPR036237">
    <property type="entry name" value="Xyl_isomerase-like_sf"/>
</dbReference>
<reference evidence="2 3" key="1">
    <citation type="journal article" date="2014" name="BMC Genomics">
        <title>Comparative genome sequencing reveals chemotype-specific gene clusters in the toxigenic black mold Stachybotrys.</title>
        <authorList>
            <person name="Semeiks J."/>
            <person name="Borek D."/>
            <person name="Otwinowski Z."/>
            <person name="Grishin N.V."/>
        </authorList>
    </citation>
    <scope>NUCLEOTIDE SEQUENCE [LARGE SCALE GENOMIC DNA]</scope>
    <source>
        <strain evidence="2 3">IBT 40285</strain>
    </source>
</reference>
<dbReference type="OMA" id="HPFYNAE"/>
<dbReference type="OrthoDB" id="5360893at2759"/>
<dbReference type="Proteomes" id="UP000028524">
    <property type="component" value="Unassembled WGS sequence"/>
</dbReference>
<proteinExistence type="predicted"/>
<dbReference type="InParanoid" id="A0A084R154"/>
<gene>
    <name evidence="2" type="ORF">S40285_03927</name>
</gene>
<dbReference type="Pfam" id="PF01261">
    <property type="entry name" value="AP_endonuc_2"/>
    <property type="match status" value="1"/>
</dbReference>
<evidence type="ECO:0000259" key="1">
    <source>
        <dbReference type="Pfam" id="PF01261"/>
    </source>
</evidence>
<name>A0A084R154_STAC4</name>
<protein>
    <recommendedName>
        <fullName evidence="1">Xylose isomerase-like TIM barrel domain-containing protein</fullName>
    </recommendedName>
</protein>
<dbReference type="Gene3D" id="3.20.20.150">
    <property type="entry name" value="Divalent-metal-dependent TIM barrel enzymes"/>
    <property type="match status" value="1"/>
</dbReference>
<organism evidence="2 3">
    <name type="scientific">Stachybotrys chlorohalonatus (strain IBT 40285)</name>
    <dbReference type="NCBI Taxonomy" id="1283841"/>
    <lineage>
        <taxon>Eukaryota</taxon>
        <taxon>Fungi</taxon>
        <taxon>Dikarya</taxon>
        <taxon>Ascomycota</taxon>
        <taxon>Pezizomycotina</taxon>
        <taxon>Sordariomycetes</taxon>
        <taxon>Hypocreomycetidae</taxon>
        <taxon>Hypocreales</taxon>
        <taxon>Stachybotryaceae</taxon>
        <taxon>Stachybotrys</taxon>
    </lineage>
</organism>
<dbReference type="PANTHER" id="PTHR12110">
    <property type="entry name" value="HYDROXYPYRUVATE ISOMERASE"/>
    <property type="match status" value="1"/>
</dbReference>
<evidence type="ECO:0000313" key="2">
    <source>
        <dbReference type="EMBL" id="KFA69939.1"/>
    </source>
</evidence>
<dbReference type="InterPro" id="IPR050312">
    <property type="entry name" value="IolE/XylAMocC-like"/>
</dbReference>
<dbReference type="PANTHER" id="PTHR12110:SF21">
    <property type="entry name" value="XYLOSE ISOMERASE-LIKE TIM BARREL DOMAIN-CONTAINING PROTEIN"/>
    <property type="match status" value="1"/>
</dbReference>
<dbReference type="AlphaFoldDB" id="A0A084R154"/>
<accession>A0A084R154</accession>